<name>A0A5C8P973_9HYPH</name>
<keyword evidence="5" id="KW-0460">Magnesium</keyword>
<dbReference type="EMBL" id="VDUZ01000073">
    <property type="protein sequence ID" value="TXL69735.1"/>
    <property type="molecule type" value="Genomic_DNA"/>
</dbReference>
<keyword evidence="6" id="KW-0464">Manganese</keyword>
<evidence type="ECO:0000313" key="8">
    <source>
        <dbReference type="EMBL" id="TXL69735.1"/>
    </source>
</evidence>
<dbReference type="NCBIfam" id="NF007980">
    <property type="entry name" value="PRK10707.1"/>
    <property type="match status" value="1"/>
</dbReference>
<dbReference type="OrthoDB" id="9802805at2"/>
<evidence type="ECO:0000256" key="6">
    <source>
        <dbReference type="ARBA" id="ARBA00023211"/>
    </source>
</evidence>
<dbReference type="PROSITE" id="PS51462">
    <property type="entry name" value="NUDIX"/>
    <property type="match status" value="1"/>
</dbReference>
<dbReference type="RefSeq" id="WP_147852168.1">
    <property type="nucleotide sequence ID" value="NZ_VDUZ01000073.1"/>
</dbReference>
<accession>A0A5C8P973</accession>
<evidence type="ECO:0000256" key="1">
    <source>
        <dbReference type="ARBA" id="ARBA00001936"/>
    </source>
</evidence>
<evidence type="ECO:0000259" key="7">
    <source>
        <dbReference type="PROSITE" id="PS51462"/>
    </source>
</evidence>
<dbReference type="CDD" id="cd03426">
    <property type="entry name" value="NUDIX_CoAse_Nudt7"/>
    <property type="match status" value="1"/>
</dbReference>
<evidence type="ECO:0000256" key="2">
    <source>
        <dbReference type="ARBA" id="ARBA00001946"/>
    </source>
</evidence>
<comment type="cofactor">
    <cofactor evidence="2">
        <name>Mg(2+)</name>
        <dbReference type="ChEBI" id="CHEBI:18420"/>
    </cofactor>
</comment>
<dbReference type="PANTHER" id="PTHR12992:SF11">
    <property type="entry name" value="MITOCHONDRIAL COENZYME A DIPHOSPHATASE NUDT8"/>
    <property type="match status" value="1"/>
</dbReference>
<keyword evidence="3" id="KW-0479">Metal-binding</keyword>
<dbReference type="Proteomes" id="UP000321638">
    <property type="component" value="Unassembled WGS sequence"/>
</dbReference>
<comment type="cofactor">
    <cofactor evidence="1">
        <name>Mn(2+)</name>
        <dbReference type="ChEBI" id="CHEBI:29035"/>
    </cofactor>
</comment>
<dbReference type="InterPro" id="IPR000086">
    <property type="entry name" value="NUDIX_hydrolase_dom"/>
</dbReference>
<dbReference type="AlphaFoldDB" id="A0A5C8P973"/>
<comment type="caution">
    <text evidence="8">The sequence shown here is derived from an EMBL/GenBank/DDBJ whole genome shotgun (WGS) entry which is preliminary data.</text>
</comment>
<dbReference type="InterPro" id="IPR045121">
    <property type="entry name" value="CoAse"/>
</dbReference>
<evidence type="ECO:0000256" key="4">
    <source>
        <dbReference type="ARBA" id="ARBA00022801"/>
    </source>
</evidence>
<dbReference type="Gene3D" id="3.90.79.10">
    <property type="entry name" value="Nucleoside Triphosphate Pyrophosphohydrolase"/>
    <property type="match status" value="1"/>
</dbReference>
<dbReference type="SUPFAM" id="SSF55811">
    <property type="entry name" value="Nudix"/>
    <property type="match status" value="1"/>
</dbReference>
<organism evidence="8 9">
    <name type="scientific">Vineibacter terrae</name>
    <dbReference type="NCBI Taxonomy" id="2586908"/>
    <lineage>
        <taxon>Bacteria</taxon>
        <taxon>Pseudomonadati</taxon>
        <taxon>Pseudomonadota</taxon>
        <taxon>Alphaproteobacteria</taxon>
        <taxon>Hyphomicrobiales</taxon>
        <taxon>Vineibacter</taxon>
    </lineage>
</organism>
<keyword evidence="9" id="KW-1185">Reference proteome</keyword>
<feature type="domain" description="Nudix hydrolase" evidence="7">
    <location>
        <begin position="46"/>
        <end position="178"/>
    </location>
</feature>
<dbReference type="Pfam" id="PF00293">
    <property type="entry name" value="NUDIX"/>
    <property type="match status" value="1"/>
</dbReference>
<dbReference type="PANTHER" id="PTHR12992">
    <property type="entry name" value="NUDIX HYDROLASE"/>
    <property type="match status" value="1"/>
</dbReference>
<proteinExistence type="predicted"/>
<keyword evidence="4" id="KW-0378">Hydrolase</keyword>
<evidence type="ECO:0000256" key="5">
    <source>
        <dbReference type="ARBA" id="ARBA00022842"/>
    </source>
</evidence>
<sequence>MTMTRDEVRTKLLARNAAIAAGQLVPPAYVGSDFALNGADRPPADLRPAAVLVPLVDRASGLTVLLTQRTADMPSHAGQIAFPGGGRRVGDPDLIATALRETEEEIGVGRNLVDIVGLMDNYVTGSGFLITPVVGFVQPRFELKPDPREVADIFEVPLDFFLDPANHHIHSRTWQGRERRYYAMPYGERYVWGATAGMIKNLWRILSGLPE</sequence>
<reference evidence="8 9" key="1">
    <citation type="submission" date="2019-06" db="EMBL/GenBank/DDBJ databases">
        <title>New taxonomy in bacterial strain CC-CFT640, isolated from vineyard.</title>
        <authorList>
            <person name="Lin S.-Y."/>
            <person name="Tsai C.-F."/>
            <person name="Young C.-C."/>
        </authorList>
    </citation>
    <scope>NUCLEOTIDE SEQUENCE [LARGE SCALE GENOMIC DNA]</scope>
    <source>
        <strain evidence="8 9">CC-CFT640</strain>
    </source>
</reference>
<evidence type="ECO:0000313" key="9">
    <source>
        <dbReference type="Proteomes" id="UP000321638"/>
    </source>
</evidence>
<dbReference type="GO" id="GO:0010945">
    <property type="term" value="F:coenzyme A diphosphatase activity"/>
    <property type="evidence" value="ECO:0007669"/>
    <property type="project" value="InterPro"/>
</dbReference>
<protein>
    <submittedName>
        <fullName evidence="8">CoA pyrophosphatase</fullName>
    </submittedName>
</protein>
<dbReference type="InterPro" id="IPR015797">
    <property type="entry name" value="NUDIX_hydrolase-like_dom_sf"/>
</dbReference>
<dbReference type="GO" id="GO:0046872">
    <property type="term" value="F:metal ion binding"/>
    <property type="evidence" value="ECO:0007669"/>
    <property type="project" value="UniProtKB-KW"/>
</dbReference>
<evidence type="ECO:0000256" key="3">
    <source>
        <dbReference type="ARBA" id="ARBA00022723"/>
    </source>
</evidence>
<gene>
    <name evidence="8" type="ORF">FHP25_37655</name>
</gene>